<feature type="transmembrane region" description="Helical" evidence="7">
    <location>
        <begin position="214"/>
        <end position="236"/>
    </location>
</feature>
<feature type="domain" description="Major facilitator superfamily (MFS) profile" evidence="8">
    <location>
        <begin position="53"/>
        <end position="466"/>
    </location>
</feature>
<evidence type="ECO:0000313" key="9">
    <source>
        <dbReference type="EMBL" id="KAF9782268.1"/>
    </source>
</evidence>
<feature type="transmembrane region" description="Helical" evidence="7">
    <location>
        <begin position="86"/>
        <end position="108"/>
    </location>
</feature>
<feature type="transmembrane region" description="Helical" evidence="7">
    <location>
        <begin position="379"/>
        <end position="399"/>
    </location>
</feature>
<dbReference type="Pfam" id="PF07690">
    <property type="entry name" value="MFS_1"/>
    <property type="match status" value="1"/>
</dbReference>
<dbReference type="PANTHER" id="PTHR43791:SF6">
    <property type="entry name" value="TRANSPORTER, PUTATIVE (AFU_ORTHOLOGUE AFUA_1G16690)-RELATED"/>
    <property type="match status" value="1"/>
</dbReference>
<dbReference type="InterPro" id="IPR020846">
    <property type="entry name" value="MFS_dom"/>
</dbReference>
<feature type="transmembrane region" description="Helical" evidence="7">
    <location>
        <begin position="321"/>
        <end position="341"/>
    </location>
</feature>
<evidence type="ECO:0000256" key="7">
    <source>
        <dbReference type="SAM" id="Phobius"/>
    </source>
</evidence>
<evidence type="ECO:0000256" key="3">
    <source>
        <dbReference type="ARBA" id="ARBA00022692"/>
    </source>
</evidence>
<feature type="transmembrane region" description="Helical" evidence="7">
    <location>
        <begin position="411"/>
        <end position="430"/>
    </location>
</feature>
<dbReference type="EMBL" id="WIUZ02000012">
    <property type="protein sequence ID" value="KAF9782268.1"/>
    <property type="molecule type" value="Genomic_DNA"/>
</dbReference>
<dbReference type="SUPFAM" id="SSF103473">
    <property type="entry name" value="MFS general substrate transporter"/>
    <property type="match status" value="1"/>
</dbReference>
<reference evidence="9" key="2">
    <citation type="submission" date="2020-11" db="EMBL/GenBank/DDBJ databases">
        <authorList>
            <consortium name="DOE Joint Genome Institute"/>
            <person name="Kuo A."/>
            <person name="Miyauchi S."/>
            <person name="Kiss E."/>
            <person name="Drula E."/>
            <person name="Kohler A."/>
            <person name="Sanchez-Garcia M."/>
            <person name="Andreopoulos B."/>
            <person name="Barry K.W."/>
            <person name="Bonito G."/>
            <person name="Buee M."/>
            <person name="Carver A."/>
            <person name="Chen C."/>
            <person name="Cichocki N."/>
            <person name="Clum A."/>
            <person name="Culley D."/>
            <person name="Crous P.W."/>
            <person name="Fauchery L."/>
            <person name="Girlanda M."/>
            <person name="Hayes R."/>
            <person name="Keri Z."/>
            <person name="Labutti K."/>
            <person name="Lipzen A."/>
            <person name="Lombard V."/>
            <person name="Magnuson J."/>
            <person name="Maillard F."/>
            <person name="Morin E."/>
            <person name="Murat C."/>
            <person name="Nolan M."/>
            <person name="Ohm R."/>
            <person name="Pangilinan J."/>
            <person name="Pereira M."/>
            <person name="Perotto S."/>
            <person name="Peter M."/>
            <person name="Riley R."/>
            <person name="Sitrit Y."/>
            <person name="Stielow B."/>
            <person name="Szollosi G."/>
            <person name="Zifcakova L."/>
            <person name="Stursova M."/>
            <person name="Spatafora J.W."/>
            <person name="Tedersoo L."/>
            <person name="Vaario L.-M."/>
            <person name="Yamada A."/>
            <person name="Yan M."/>
            <person name="Wang P."/>
            <person name="Xu J."/>
            <person name="Bruns T."/>
            <person name="Baldrian P."/>
            <person name="Vilgalys R."/>
            <person name="Henrissat B."/>
            <person name="Grigoriev I.V."/>
            <person name="Hibbett D."/>
            <person name="Nagy L.G."/>
            <person name="Martin F.M."/>
        </authorList>
    </citation>
    <scope>NUCLEOTIDE SEQUENCE</scope>
    <source>
        <strain evidence="9">UH-Tt-Lm1</strain>
    </source>
</reference>
<protein>
    <submittedName>
        <fullName evidence="9">MFS general substrate transporter</fullName>
    </submittedName>
</protein>
<gene>
    <name evidence="9" type="ORF">BJ322DRAFT_1075164</name>
</gene>
<reference evidence="9" key="1">
    <citation type="journal article" date="2020" name="Nat. Commun.">
        <title>Large-scale genome sequencing of mycorrhizal fungi provides insights into the early evolution of symbiotic traits.</title>
        <authorList>
            <person name="Miyauchi S."/>
            <person name="Kiss E."/>
            <person name="Kuo A."/>
            <person name="Drula E."/>
            <person name="Kohler A."/>
            <person name="Sanchez-Garcia M."/>
            <person name="Morin E."/>
            <person name="Andreopoulos B."/>
            <person name="Barry K.W."/>
            <person name="Bonito G."/>
            <person name="Buee M."/>
            <person name="Carver A."/>
            <person name="Chen C."/>
            <person name="Cichocki N."/>
            <person name="Clum A."/>
            <person name="Culley D."/>
            <person name="Crous P.W."/>
            <person name="Fauchery L."/>
            <person name="Girlanda M."/>
            <person name="Hayes R.D."/>
            <person name="Keri Z."/>
            <person name="LaButti K."/>
            <person name="Lipzen A."/>
            <person name="Lombard V."/>
            <person name="Magnuson J."/>
            <person name="Maillard F."/>
            <person name="Murat C."/>
            <person name="Nolan M."/>
            <person name="Ohm R.A."/>
            <person name="Pangilinan J."/>
            <person name="Pereira M.F."/>
            <person name="Perotto S."/>
            <person name="Peter M."/>
            <person name="Pfister S."/>
            <person name="Riley R."/>
            <person name="Sitrit Y."/>
            <person name="Stielow J.B."/>
            <person name="Szollosi G."/>
            <person name="Zifcakova L."/>
            <person name="Stursova M."/>
            <person name="Spatafora J.W."/>
            <person name="Tedersoo L."/>
            <person name="Vaario L.M."/>
            <person name="Yamada A."/>
            <person name="Yan M."/>
            <person name="Wang P."/>
            <person name="Xu J."/>
            <person name="Bruns T."/>
            <person name="Baldrian P."/>
            <person name="Vilgalys R."/>
            <person name="Dunand C."/>
            <person name="Henrissat B."/>
            <person name="Grigoriev I.V."/>
            <person name="Hibbett D."/>
            <person name="Nagy L.G."/>
            <person name="Martin F.M."/>
        </authorList>
    </citation>
    <scope>NUCLEOTIDE SEQUENCE</scope>
    <source>
        <strain evidence="9">UH-Tt-Lm1</strain>
    </source>
</reference>
<dbReference type="GO" id="GO:0022857">
    <property type="term" value="F:transmembrane transporter activity"/>
    <property type="evidence" value="ECO:0007669"/>
    <property type="project" value="InterPro"/>
</dbReference>
<comment type="caution">
    <text evidence="9">The sequence shown here is derived from an EMBL/GenBank/DDBJ whole genome shotgun (WGS) entry which is preliminary data.</text>
</comment>
<dbReference type="PROSITE" id="PS50850">
    <property type="entry name" value="MFS"/>
    <property type="match status" value="1"/>
</dbReference>
<dbReference type="FunFam" id="1.20.1250.20:FF:000013">
    <property type="entry name" value="MFS general substrate transporter"/>
    <property type="match status" value="1"/>
</dbReference>
<dbReference type="Proteomes" id="UP000736335">
    <property type="component" value="Unassembled WGS sequence"/>
</dbReference>
<dbReference type="AlphaFoldDB" id="A0A9P6H971"/>
<comment type="subcellular location">
    <subcellularLocation>
        <location evidence="1">Membrane</location>
        <topology evidence="1">Multi-pass membrane protein</topology>
    </subcellularLocation>
</comment>
<feature type="region of interest" description="Disordered" evidence="6">
    <location>
        <begin position="1"/>
        <end position="21"/>
    </location>
</feature>
<evidence type="ECO:0000256" key="1">
    <source>
        <dbReference type="ARBA" id="ARBA00004141"/>
    </source>
</evidence>
<dbReference type="GO" id="GO:0016020">
    <property type="term" value="C:membrane"/>
    <property type="evidence" value="ECO:0007669"/>
    <property type="project" value="UniProtKB-SubCell"/>
</dbReference>
<feature type="transmembrane region" description="Helical" evidence="7">
    <location>
        <begin position="146"/>
        <end position="168"/>
    </location>
</feature>
<organism evidence="9 10">
    <name type="scientific">Thelephora terrestris</name>
    <dbReference type="NCBI Taxonomy" id="56493"/>
    <lineage>
        <taxon>Eukaryota</taxon>
        <taxon>Fungi</taxon>
        <taxon>Dikarya</taxon>
        <taxon>Basidiomycota</taxon>
        <taxon>Agaricomycotina</taxon>
        <taxon>Agaricomycetes</taxon>
        <taxon>Thelephorales</taxon>
        <taxon>Thelephoraceae</taxon>
        <taxon>Thelephora</taxon>
    </lineage>
</organism>
<feature type="transmembrane region" description="Helical" evidence="7">
    <location>
        <begin position="289"/>
        <end position="309"/>
    </location>
</feature>
<feature type="transmembrane region" description="Helical" evidence="7">
    <location>
        <begin position="180"/>
        <end position="202"/>
    </location>
</feature>
<dbReference type="FunFam" id="1.20.1250.20:FF:000057">
    <property type="entry name" value="MFS general substrate transporter"/>
    <property type="match status" value="1"/>
</dbReference>
<evidence type="ECO:0000313" key="10">
    <source>
        <dbReference type="Proteomes" id="UP000736335"/>
    </source>
</evidence>
<keyword evidence="3 7" id="KW-0812">Transmembrane</keyword>
<evidence type="ECO:0000259" key="8">
    <source>
        <dbReference type="PROSITE" id="PS50850"/>
    </source>
</evidence>
<feature type="transmembrane region" description="Helical" evidence="7">
    <location>
        <begin position="353"/>
        <end position="373"/>
    </location>
</feature>
<sequence>MSSKDLKETERDERTLEHHTRDYEAALDPNAEFGGTEARKGLEERLLRKLDARMSILIVIYILNYIDRNNAAAARLRGFEEDLGLVGSQFATILSIFYVGYITMQVPSNMFLNHFGKPSVYLPACMALWGLLSTLTGAAHNFTGALVTRFFLGICECAFYPGAIFLLSKWYTRSELGLRTAILTCGSMLSSAFGSLIASGILDNMEGVLGHAAWRWLFFIEGALTILVALVAVFVLPDFPSNSHRWLSPIEVRLAVKRMEEDAGTGDEGQTEAKGQGQVLIDTLTDRKVMYMALNIICMVISLSFNAFFPTLTATLGYNRTVTLLLCAPPWVFATLVAFAVTRHSDATGERSFHMIVPLCVGLVGFVIASCTMNTAARYFSLFLMAQSYTAFIIFLAWISSTFPRPPSKRAVVIAFINAFGQLGNIAGSYIWPTAWGESYRYSYAICIATNGMAMVMILAFRAHLKALNEKAEKDELDKGVPKGYRYLL</sequence>
<dbReference type="InterPro" id="IPR011701">
    <property type="entry name" value="MFS"/>
</dbReference>
<evidence type="ECO:0000256" key="6">
    <source>
        <dbReference type="SAM" id="MobiDB-lite"/>
    </source>
</evidence>
<keyword evidence="4 7" id="KW-1133">Transmembrane helix</keyword>
<evidence type="ECO:0000256" key="4">
    <source>
        <dbReference type="ARBA" id="ARBA00022989"/>
    </source>
</evidence>
<keyword evidence="2" id="KW-0813">Transport</keyword>
<keyword evidence="5 7" id="KW-0472">Membrane</keyword>
<accession>A0A9P6H971</accession>
<evidence type="ECO:0000256" key="5">
    <source>
        <dbReference type="ARBA" id="ARBA00023136"/>
    </source>
</evidence>
<dbReference type="OrthoDB" id="2985014at2759"/>
<keyword evidence="10" id="KW-1185">Reference proteome</keyword>
<evidence type="ECO:0000256" key="2">
    <source>
        <dbReference type="ARBA" id="ARBA00022448"/>
    </source>
</evidence>
<feature type="transmembrane region" description="Helical" evidence="7">
    <location>
        <begin position="442"/>
        <end position="461"/>
    </location>
</feature>
<dbReference type="Gene3D" id="1.20.1250.20">
    <property type="entry name" value="MFS general substrate transporter like domains"/>
    <property type="match status" value="2"/>
</dbReference>
<dbReference type="InterPro" id="IPR036259">
    <property type="entry name" value="MFS_trans_sf"/>
</dbReference>
<name>A0A9P6H971_9AGAM</name>
<dbReference type="PANTHER" id="PTHR43791">
    <property type="entry name" value="PERMEASE-RELATED"/>
    <property type="match status" value="1"/>
</dbReference>
<proteinExistence type="predicted"/>
<feature type="transmembrane region" description="Helical" evidence="7">
    <location>
        <begin position="120"/>
        <end position="140"/>
    </location>
</feature>